<accession>A0AAN9G365</accession>
<dbReference type="Pfam" id="PF13906">
    <property type="entry name" value="AA_permease_C"/>
    <property type="match status" value="1"/>
</dbReference>
<dbReference type="InterPro" id="IPR004755">
    <property type="entry name" value="Cat_AA_permease"/>
</dbReference>
<dbReference type="PANTHER" id="PTHR43243:SF105">
    <property type="entry name" value="CATIONIC AMINO ACID TRANSPORTER C-TERMINAL DOMAIN-CONTAINING PROTEIN"/>
    <property type="match status" value="1"/>
</dbReference>
<evidence type="ECO:0000256" key="11">
    <source>
        <dbReference type="ARBA" id="ARBA00034423"/>
    </source>
</evidence>
<keyword evidence="6" id="KW-0029">Amino-acid transport</keyword>
<comment type="catalytic activity">
    <reaction evidence="12">
        <text>L-ornithine(in) = L-ornithine(out)</text>
        <dbReference type="Rhea" id="RHEA:71199"/>
        <dbReference type="ChEBI" id="CHEBI:46911"/>
    </reaction>
</comment>
<feature type="transmembrane region" description="Helical" evidence="14">
    <location>
        <begin position="277"/>
        <end position="306"/>
    </location>
</feature>
<feature type="domain" description="Cationic amino acid transporter C-terminal" evidence="15">
    <location>
        <begin position="531"/>
        <end position="580"/>
    </location>
</feature>
<evidence type="ECO:0000313" key="17">
    <source>
        <dbReference type="Proteomes" id="UP001374579"/>
    </source>
</evidence>
<keyword evidence="7 14" id="KW-1133">Transmembrane helix</keyword>
<keyword evidence="3" id="KW-0813">Transport</keyword>
<dbReference type="PIRSF" id="PIRSF006060">
    <property type="entry name" value="AA_transporter"/>
    <property type="match status" value="1"/>
</dbReference>
<organism evidence="16 17">
    <name type="scientific">Littorina saxatilis</name>
    <dbReference type="NCBI Taxonomy" id="31220"/>
    <lineage>
        <taxon>Eukaryota</taxon>
        <taxon>Metazoa</taxon>
        <taxon>Spiralia</taxon>
        <taxon>Lophotrochozoa</taxon>
        <taxon>Mollusca</taxon>
        <taxon>Gastropoda</taxon>
        <taxon>Caenogastropoda</taxon>
        <taxon>Littorinimorpha</taxon>
        <taxon>Littorinoidea</taxon>
        <taxon>Littorinidae</taxon>
        <taxon>Littorina</taxon>
    </lineage>
</organism>
<dbReference type="Pfam" id="PF13520">
    <property type="entry name" value="AA_permease_2"/>
    <property type="match status" value="1"/>
</dbReference>
<feature type="transmembrane region" description="Helical" evidence="14">
    <location>
        <begin position="236"/>
        <end position="256"/>
    </location>
</feature>
<dbReference type="FunFam" id="1.20.1740.10:FF:000010">
    <property type="entry name" value="probable cationic amino acid transporter"/>
    <property type="match status" value="1"/>
</dbReference>
<evidence type="ECO:0000256" key="5">
    <source>
        <dbReference type="ARBA" id="ARBA00022692"/>
    </source>
</evidence>
<feature type="transmembrane region" description="Helical" evidence="14">
    <location>
        <begin position="326"/>
        <end position="352"/>
    </location>
</feature>
<evidence type="ECO:0000256" key="9">
    <source>
        <dbReference type="ARBA" id="ARBA00023180"/>
    </source>
</evidence>
<dbReference type="NCBIfam" id="TIGR00906">
    <property type="entry name" value="2A0303"/>
    <property type="match status" value="1"/>
</dbReference>
<feature type="transmembrane region" description="Helical" evidence="14">
    <location>
        <begin position="69"/>
        <end position="88"/>
    </location>
</feature>
<feature type="transmembrane region" description="Helical" evidence="14">
    <location>
        <begin position="400"/>
        <end position="419"/>
    </location>
</feature>
<evidence type="ECO:0000256" key="4">
    <source>
        <dbReference type="ARBA" id="ARBA00022475"/>
    </source>
</evidence>
<feature type="transmembrane region" description="Helical" evidence="14">
    <location>
        <begin position="100"/>
        <end position="121"/>
    </location>
</feature>
<protein>
    <recommendedName>
        <fullName evidence="15">Cationic amino acid transporter C-terminal domain-containing protein</fullName>
    </recommendedName>
</protein>
<comment type="catalytic activity">
    <reaction evidence="11">
        <text>L-arginine(in) = L-arginine(out)</text>
        <dbReference type="Rhea" id="RHEA:32143"/>
        <dbReference type="ChEBI" id="CHEBI:32682"/>
    </reaction>
</comment>
<feature type="transmembrane region" description="Helical" evidence="14">
    <location>
        <begin position="531"/>
        <end position="552"/>
    </location>
</feature>
<proteinExistence type="inferred from homology"/>
<evidence type="ECO:0000256" key="8">
    <source>
        <dbReference type="ARBA" id="ARBA00023136"/>
    </source>
</evidence>
<evidence type="ECO:0000256" key="13">
    <source>
        <dbReference type="SAM" id="MobiDB-lite"/>
    </source>
</evidence>
<keyword evidence="8 14" id="KW-0472">Membrane</keyword>
<feature type="compositionally biased region" description="Basic and acidic residues" evidence="13">
    <location>
        <begin position="588"/>
        <end position="601"/>
    </location>
</feature>
<feature type="transmembrane region" description="Helical" evidence="14">
    <location>
        <begin position="475"/>
        <end position="494"/>
    </location>
</feature>
<evidence type="ECO:0000256" key="14">
    <source>
        <dbReference type="SAM" id="Phobius"/>
    </source>
</evidence>
<feature type="transmembrane region" description="Helical" evidence="14">
    <location>
        <begin position="197"/>
        <end position="216"/>
    </location>
</feature>
<dbReference type="AlphaFoldDB" id="A0AAN9G365"/>
<dbReference type="GO" id="GO:0061459">
    <property type="term" value="F:L-arginine transmembrane transporter activity"/>
    <property type="evidence" value="ECO:0007669"/>
    <property type="project" value="TreeGrafter"/>
</dbReference>
<comment type="caution">
    <text evidence="16">The sequence shown here is derived from an EMBL/GenBank/DDBJ whole genome shotgun (WGS) entry which is preliminary data.</text>
</comment>
<keyword evidence="9" id="KW-0325">Glycoprotein</keyword>
<evidence type="ECO:0000313" key="16">
    <source>
        <dbReference type="EMBL" id="KAK7093646.1"/>
    </source>
</evidence>
<comment type="subcellular location">
    <subcellularLocation>
        <location evidence="1">Cell membrane</location>
        <topology evidence="1">Multi-pass membrane protein</topology>
    </subcellularLocation>
</comment>
<dbReference type="GO" id="GO:0000064">
    <property type="term" value="F:L-ornithine transmembrane transporter activity"/>
    <property type="evidence" value="ECO:0007669"/>
    <property type="project" value="TreeGrafter"/>
</dbReference>
<feature type="transmembrane region" description="Helical" evidence="14">
    <location>
        <begin position="38"/>
        <end position="57"/>
    </location>
</feature>
<keyword evidence="4" id="KW-1003">Cell membrane</keyword>
<dbReference type="GO" id="GO:0097638">
    <property type="term" value="P:L-arginine import across plasma membrane"/>
    <property type="evidence" value="ECO:0007669"/>
    <property type="project" value="TreeGrafter"/>
</dbReference>
<evidence type="ECO:0000256" key="3">
    <source>
        <dbReference type="ARBA" id="ARBA00022448"/>
    </source>
</evidence>
<feature type="transmembrane region" description="Helical" evidence="14">
    <location>
        <begin position="500"/>
        <end position="519"/>
    </location>
</feature>
<evidence type="ECO:0000256" key="6">
    <source>
        <dbReference type="ARBA" id="ARBA00022970"/>
    </source>
</evidence>
<sequence>MPKQNDKCVTFLRKLVRKKVFTDDTLERTDLHRCLTTFDLVNLGVGSCICNGIYIVVGEVARNTAGPAVLLSFLVAGLASAVAAMCYAEFASRVPRAGSAYVYSYVTVGEFMAFVIGWNLLLEYIIGTASSARAWSMYFNSLIDDSIKDFFREYVPIHVYGFSAYLDFFSFGITLLMTALLAVGVRESARFNNIFTVINLLVIAYVVICGLFKAHLHNWELPPSQIPTHGAGDGGFFPYGISGMMAGAATCFYAYVGFDCIATTGEESKDPGKTIPVSIVSALVIIFVSYCSVAAVVTLMCPYYLIDVDTPVPFVFQYVGWDVARYIIAVGAICGLSTSLLGSMFPLPRVLYAMGSDGLIFRCMANISPRFKTPFIGTVTSGVFAGVLAMIFNMKELIEMMSIGTLLAYTLVAISVLILRYETDENLPNASNKKDITDSKLAQDEPFKLRHLVFPAACGEPTNTTATVTKSCVGVLYVVIIAFCTAVTFCDDALESREAWSVLLVVVLGVLVLLVLFCITRQPQNTTTLNFQVPCIPYVPAFSCLVNTYLMFKLNFLTWLRFGIWLIIGLLVYFLYGLKNATMNTYTEKEGSGGSDDKQGDHSSFPCRSTDTNSDADRYDSIGDTTP</sequence>
<feature type="transmembrane region" description="Helical" evidence="14">
    <location>
        <begin position="558"/>
        <end position="576"/>
    </location>
</feature>
<dbReference type="EMBL" id="JBAMIC010000019">
    <property type="protein sequence ID" value="KAK7093646.1"/>
    <property type="molecule type" value="Genomic_DNA"/>
</dbReference>
<evidence type="ECO:0000256" key="12">
    <source>
        <dbReference type="ARBA" id="ARBA00034450"/>
    </source>
</evidence>
<dbReference type="PANTHER" id="PTHR43243">
    <property type="entry name" value="INNER MEMBRANE TRANSPORTER YGJI-RELATED"/>
    <property type="match status" value="1"/>
</dbReference>
<dbReference type="GO" id="GO:0005886">
    <property type="term" value="C:plasma membrane"/>
    <property type="evidence" value="ECO:0007669"/>
    <property type="project" value="UniProtKB-SubCell"/>
</dbReference>
<dbReference type="InterPro" id="IPR029485">
    <property type="entry name" value="CAT_C"/>
</dbReference>
<keyword evidence="17" id="KW-1185">Reference proteome</keyword>
<comment type="similarity">
    <text evidence="2">Belongs to the amino acid-polyamine-organocation (APC) superfamily. Cationic amino acid transporter (CAT) (TC 2.A.3.3) family.</text>
</comment>
<gene>
    <name evidence="16" type="ORF">V1264_007353</name>
</gene>
<feature type="transmembrane region" description="Helical" evidence="14">
    <location>
        <begin position="373"/>
        <end position="394"/>
    </location>
</feature>
<evidence type="ECO:0000259" key="15">
    <source>
        <dbReference type="Pfam" id="PF13906"/>
    </source>
</evidence>
<feature type="transmembrane region" description="Helical" evidence="14">
    <location>
        <begin position="162"/>
        <end position="185"/>
    </location>
</feature>
<evidence type="ECO:0000256" key="10">
    <source>
        <dbReference type="ARBA" id="ARBA00034422"/>
    </source>
</evidence>
<name>A0AAN9G365_9CAEN</name>
<evidence type="ECO:0000256" key="2">
    <source>
        <dbReference type="ARBA" id="ARBA00008572"/>
    </source>
</evidence>
<keyword evidence="5 14" id="KW-0812">Transmembrane</keyword>
<comment type="catalytic activity">
    <reaction evidence="10">
        <text>L-lysine(in) = L-lysine(out)</text>
        <dbReference type="Rhea" id="RHEA:70935"/>
        <dbReference type="ChEBI" id="CHEBI:32551"/>
    </reaction>
</comment>
<dbReference type="GO" id="GO:0015189">
    <property type="term" value="F:L-lysine transmembrane transporter activity"/>
    <property type="evidence" value="ECO:0007669"/>
    <property type="project" value="TreeGrafter"/>
</dbReference>
<dbReference type="Gene3D" id="1.20.1740.10">
    <property type="entry name" value="Amino acid/polyamine transporter I"/>
    <property type="match status" value="1"/>
</dbReference>
<dbReference type="Proteomes" id="UP001374579">
    <property type="component" value="Unassembled WGS sequence"/>
</dbReference>
<evidence type="ECO:0000256" key="7">
    <source>
        <dbReference type="ARBA" id="ARBA00022989"/>
    </source>
</evidence>
<dbReference type="InterPro" id="IPR002293">
    <property type="entry name" value="AA/rel_permease1"/>
</dbReference>
<evidence type="ECO:0000256" key="1">
    <source>
        <dbReference type="ARBA" id="ARBA00004651"/>
    </source>
</evidence>
<feature type="region of interest" description="Disordered" evidence="13">
    <location>
        <begin position="588"/>
        <end position="627"/>
    </location>
</feature>
<reference evidence="16 17" key="1">
    <citation type="submission" date="2024-02" db="EMBL/GenBank/DDBJ databases">
        <title>Chromosome-scale genome assembly of the rough periwinkle Littorina saxatilis.</title>
        <authorList>
            <person name="De Jode A."/>
            <person name="Faria R."/>
            <person name="Formenti G."/>
            <person name="Sims Y."/>
            <person name="Smith T.P."/>
            <person name="Tracey A."/>
            <person name="Wood J.M.D."/>
            <person name="Zagrodzka Z.B."/>
            <person name="Johannesson K."/>
            <person name="Butlin R.K."/>
            <person name="Leder E.H."/>
        </authorList>
    </citation>
    <scope>NUCLEOTIDE SEQUENCE [LARGE SCALE GENOMIC DNA]</scope>
    <source>
        <strain evidence="16">Snail1</strain>
        <tissue evidence="16">Muscle</tissue>
    </source>
</reference>